<evidence type="ECO:0000313" key="3">
    <source>
        <dbReference type="EMBL" id="AFU68388.1"/>
    </source>
</evidence>
<dbReference type="InterPro" id="IPR008207">
    <property type="entry name" value="Sig_transdc_His_kin_Hpt_dom"/>
</dbReference>
<dbReference type="AlphaFoldDB" id="K4IEW0"/>
<protein>
    <submittedName>
        <fullName evidence="3">Histidine phosphotransferase domain protein</fullName>
    </submittedName>
</protein>
<dbReference type="Proteomes" id="UP000008514">
    <property type="component" value="Chromosome"/>
</dbReference>
<feature type="domain" description="HPt" evidence="2">
    <location>
        <begin position="16"/>
        <end position="105"/>
    </location>
</feature>
<dbReference type="RefSeq" id="WP_015023988.1">
    <property type="nucleotide sequence ID" value="NC_018721.1"/>
</dbReference>
<reference evidence="3" key="2">
    <citation type="submission" date="2012-09" db="EMBL/GenBank/DDBJ databases">
        <title>The complete sequence of Psychroflexus torquis an extreme psychrophile from sea-ice that is stimulated by light.</title>
        <authorList>
            <person name="Feng S."/>
            <person name="Powell S.M."/>
            <person name="Bowman J.P."/>
        </authorList>
    </citation>
    <scope>NUCLEOTIDE SEQUENCE [LARGE SCALE GENOMIC DNA]</scope>
    <source>
        <strain evidence="3">ATCC 700755</strain>
    </source>
</reference>
<keyword evidence="1" id="KW-0597">Phosphoprotein</keyword>
<evidence type="ECO:0000259" key="2">
    <source>
        <dbReference type="PROSITE" id="PS50894"/>
    </source>
</evidence>
<feature type="modified residue" description="Phosphohistidine" evidence="1">
    <location>
        <position position="55"/>
    </location>
</feature>
<keyword evidence="4" id="KW-1185">Reference proteome</keyword>
<dbReference type="HOGENOM" id="CLU_170102_0_0_10"/>
<dbReference type="GO" id="GO:0000160">
    <property type="term" value="P:phosphorelay signal transduction system"/>
    <property type="evidence" value="ECO:0007669"/>
    <property type="project" value="InterPro"/>
</dbReference>
<gene>
    <name evidence="3" type="ordered locus">P700755_001494</name>
</gene>
<proteinExistence type="predicted"/>
<dbReference type="GO" id="GO:0004672">
    <property type="term" value="F:protein kinase activity"/>
    <property type="evidence" value="ECO:0007669"/>
    <property type="project" value="UniProtKB-ARBA"/>
</dbReference>
<dbReference type="EMBL" id="CP003879">
    <property type="protein sequence ID" value="AFU68388.1"/>
    <property type="molecule type" value="Genomic_DNA"/>
</dbReference>
<dbReference type="eggNOG" id="COG2198">
    <property type="taxonomic scope" value="Bacteria"/>
</dbReference>
<accession>K4IEW0</accession>
<dbReference type="SUPFAM" id="SSF47226">
    <property type="entry name" value="Histidine-containing phosphotransfer domain, HPT domain"/>
    <property type="match status" value="1"/>
</dbReference>
<dbReference type="KEGG" id="ptq:P700755_001494"/>
<organism evidence="3 4">
    <name type="scientific">Psychroflexus torquis (strain ATCC 700755 / CIP 106069 / ACAM 623)</name>
    <dbReference type="NCBI Taxonomy" id="313595"/>
    <lineage>
        <taxon>Bacteria</taxon>
        <taxon>Pseudomonadati</taxon>
        <taxon>Bacteroidota</taxon>
        <taxon>Flavobacteriia</taxon>
        <taxon>Flavobacteriales</taxon>
        <taxon>Flavobacteriaceae</taxon>
        <taxon>Psychroflexus</taxon>
    </lineage>
</organism>
<dbReference type="InterPro" id="IPR036641">
    <property type="entry name" value="HPT_dom_sf"/>
</dbReference>
<name>K4IEW0_PSYTT</name>
<sequence>MEKPNLDYVEKLARGDESLRKKLIDIIKNEFPEEKEAYYKSLKDKDFKKTEENVHRLKHKIIILGLEESYKIANKFEHDLRELNLGRVKDFDKILIAISSYLKTI</sequence>
<evidence type="ECO:0000256" key="1">
    <source>
        <dbReference type="PROSITE-ProRule" id="PRU00110"/>
    </source>
</evidence>
<reference evidence="3" key="1">
    <citation type="submission" date="2006-03" db="EMBL/GenBank/DDBJ databases">
        <authorList>
            <person name="Bowman J."/>
            <person name="Ferriera S."/>
            <person name="Johnson J."/>
            <person name="Kravitz S."/>
            <person name="Halpern A."/>
            <person name="Remington K."/>
            <person name="Beeson K."/>
            <person name="Tran B."/>
            <person name="Rogers Y.-H."/>
            <person name="Friedman R."/>
            <person name="Venter J.C."/>
        </authorList>
    </citation>
    <scope>NUCLEOTIDE SEQUENCE [LARGE SCALE GENOMIC DNA]</scope>
    <source>
        <strain evidence="3">ATCC 700755</strain>
    </source>
</reference>
<dbReference type="PROSITE" id="PS50894">
    <property type="entry name" value="HPT"/>
    <property type="match status" value="1"/>
</dbReference>
<dbReference type="STRING" id="313595.P700755_001494"/>
<dbReference type="Gene3D" id="1.20.120.160">
    <property type="entry name" value="HPT domain"/>
    <property type="match status" value="1"/>
</dbReference>
<evidence type="ECO:0000313" key="4">
    <source>
        <dbReference type="Proteomes" id="UP000008514"/>
    </source>
</evidence>
<dbReference type="OrthoDB" id="1441381at2"/>